<dbReference type="EC" id="2.1.1.-" evidence="9"/>
<feature type="compositionally biased region" description="Acidic residues" evidence="5">
    <location>
        <begin position="531"/>
        <end position="543"/>
    </location>
</feature>
<evidence type="ECO:0000256" key="3">
    <source>
        <dbReference type="ARBA" id="ARBA00022679"/>
    </source>
</evidence>
<organism evidence="9 10">
    <name type="scientific">Blattamonas nauphoetae</name>
    <dbReference type="NCBI Taxonomy" id="2049346"/>
    <lineage>
        <taxon>Eukaryota</taxon>
        <taxon>Metamonada</taxon>
        <taxon>Preaxostyla</taxon>
        <taxon>Oxymonadida</taxon>
        <taxon>Blattamonas</taxon>
    </lineage>
</organism>
<dbReference type="InterPro" id="IPR024576">
    <property type="entry name" value="rRNA_MeTfrase_Spb1_DUF3381"/>
</dbReference>
<accession>A0ABQ9YKK5</accession>
<feature type="region of interest" description="Disordered" evidence="5">
    <location>
        <begin position="813"/>
        <end position="881"/>
    </location>
</feature>
<dbReference type="InterPro" id="IPR029063">
    <property type="entry name" value="SAM-dependent_MTases_sf"/>
</dbReference>
<keyword evidence="10" id="KW-1185">Reference proteome</keyword>
<feature type="compositionally biased region" description="Basic and acidic residues" evidence="5">
    <location>
        <begin position="468"/>
        <end position="488"/>
    </location>
</feature>
<dbReference type="Pfam" id="PF11861">
    <property type="entry name" value="DUF3381"/>
    <property type="match status" value="1"/>
</dbReference>
<keyword evidence="3 9" id="KW-0808">Transferase</keyword>
<dbReference type="Proteomes" id="UP001281761">
    <property type="component" value="Unassembled WGS sequence"/>
</dbReference>
<sequence length="881" mass="100594">MDVVLHDGAPNVGVSWVHDSYVQNELVLHSMRLASEFLRKGGWFVTKVFRSDHYTALMGSLRPFFNDVKATKPVASRNVSAEIFVVCRGFNPLPQLETQKYLDPNITFGVGTGSNELSQEAIGKRLNVLSHKITGKEKMYQGGYPAGMTSLGVRKPVEEFLISNEPGVFLGVATEIVFTPGVSDVYREHPATTEDIREYLSNVRQCGKSEFRQLLKWKKKMLEVKRPTSVPSLSAKLAFETKEDKSAKKKGKSEDFEVVSEEDIEYGSGSEAEADDDDEEEKEVSDADEDIDRRAPDLFLSQLEKQRQRKQKKEKKKQEHRNALSAGNAAYAGQTYGTDEDLFHIGETFGVDEAAPQKKLAELLMSTDGKELDLLEEQRIQQEDQAEANAIEEKKRTLKLLRPTAAAETKEEYERALQMEEDMKYEHGVQTGRIKPTFDMAEVEKRKKTKDVKRLGFEVVPVLSVEEQAREYKQKKKEEREERLREGEELSEESSSSDSENIADDEDWVRRVQADEISSNEELLADNSDFDHEDDSDDEDLEQQIEKAVKLKDKEKKNIVRAKVSTFFDQPLLKDIIGDIDDESDDDEIQARKRDLSDEDEDEDKKQLRHEEESEDESGDDVQPFVVRSRFDHGEESEVVSESEDESEGDSDSESSTTDEAIDDLATKKPGVPVAKFNLDQVPVDVMSRILARGEHIKDPKKRKELIDASYNRWASNDGDLPKWFKDDEKKHRFKTDPETAESVAKYREWLRDVNEMPTKKVAEAKARKRMRMMRAIKKADTVASKAMDNIGLTEAERAREVKRAQRLAKKVTNPGKQVVVGGAGKKKKGMAHKGFDGKMHIVDRRMKKDEKRMSRNPKQRRIQMKQKKNATIRAQKKKNR</sequence>
<proteinExistence type="predicted"/>
<feature type="compositionally biased region" description="Basic residues" evidence="5">
    <location>
        <begin position="855"/>
        <end position="881"/>
    </location>
</feature>
<dbReference type="GO" id="GO:0008168">
    <property type="term" value="F:methyltransferase activity"/>
    <property type="evidence" value="ECO:0007669"/>
    <property type="project" value="UniProtKB-KW"/>
</dbReference>
<dbReference type="EMBL" id="JARBJD010000003">
    <property type="protein sequence ID" value="KAK2964282.1"/>
    <property type="molecule type" value="Genomic_DNA"/>
</dbReference>
<evidence type="ECO:0000313" key="9">
    <source>
        <dbReference type="EMBL" id="KAK2964282.1"/>
    </source>
</evidence>
<evidence type="ECO:0000259" key="8">
    <source>
        <dbReference type="Pfam" id="PF11861"/>
    </source>
</evidence>
<feature type="region of interest" description="Disordered" evidence="5">
    <location>
        <begin position="468"/>
        <end position="545"/>
    </location>
</feature>
<feature type="compositionally biased region" description="Acidic residues" evidence="5">
    <location>
        <begin position="256"/>
        <end position="265"/>
    </location>
</feature>
<dbReference type="InterPro" id="IPR050082">
    <property type="entry name" value="RNA_methyltr_RlmE"/>
</dbReference>
<feature type="domain" description="Ribosomal RNA methyltransferase SPB1-like C-terminal" evidence="7">
    <location>
        <begin position="637"/>
        <end position="857"/>
    </location>
</feature>
<evidence type="ECO:0000256" key="5">
    <source>
        <dbReference type="SAM" id="MobiDB-lite"/>
    </source>
</evidence>
<feature type="compositionally biased region" description="Acidic residues" evidence="5">
    <location>
        <begin position="637"/>
        <end position="653"/>
    </location>
</feature>
<feature type="domain" description="Ribosomal RNA methyltransferase FtsJ" evidence="6">
    <location>
        <begin position="2"/>
        <end position="90"/>
    </location>
</feature>
<feature type="compositionally biased region" description="Acidic residues" evidence="5">
    <location>
        <begin position="272"/>
        <end position="290"/>
    </location>
</feature>
<evidence type="ECO:0000259" key="6">
    <source>
        <dbReference type="Pfam" id="PF01728"/>
    </source>
</evidence>
<evidence type="ECO:0000313" key="10">
    <source>
        <dbReference type="Proteomes" id="UP001281761"/>
    </source>
</evidence>
<dbReference type="InterPro" id="IPR012920">
    <property type="entry name" value="rRNA_MeTfrase_SPB1-like_C"/>
</dbReference>
<evidence type="ECO:0000256" key="1">
    <source>
        <dbReference type="ARBA" id="ARBA00022552"/>
    </source>
</evidence>
<evidence type="ECO:0000256" key="4">
    <source>
        <dbReference type="ARBA" id="ARBA00022691"/>
    </source>
</evidence>
<dbReference type="GO" id="GO:0032259">
    <property type="term" value="P:methylation"/>
    <property type="evidence" value="ECO:0007669"/>
    <property type="project" value="UniProtKB-KW"/>
</dbReference>
<feature type="domain" description="DUF3381" evidence="8">
    <location>
        <begin position="136"/>
        <end position="321"/>
    </location>
</feature>
<dbReference type="Pfam" id="PF01728">
    <property type="entry name" value="FtsJ"/>
    <property type="match status" value="1"/>
</dbReference>
<keyword evidence="4" id="KW-0949">S-adenosyl-L-methionine</keyword>
<protein>
    <submittedName>
        <fullName evidence="9">AdoMet-dependent rRNA methyltransferase spb1</fullName>
        <ecNumber evidence="9">2.1.1.-</ecNumber>
    </submittedName>
</protein>
<gene>
    <name evidence="9" type="ORF">BLNAU_813</name>
</gene>
<dbReference type="PANTHER" id="PTHR10920">
    <property type="entry name" value="RIBOSOMAL RNA METHYLTRANSFERASE"/>
    <property type="match status" value="1"/>
</dbReference>
<keyword evidence="2 9" id="KW-0489">Methyltransferase</keyword>
<feature type="compositionally biased region" description="Acidic residues" evidence="5">
    <location>
        <begin position="578"/>
        <end position="588"/>
    </location>
</feature>
<dbReference type="SUPFAM" id="SSF53335">
    <property type="entry name" value="S-adenosyl-L-methionine-dependent methyltransferases"/>
    <property type="match status" value="1"/>
</dbReference>
<dbReference type="InterPro" id="IPR002877">
    <property type="entry name" value="RNA_MeTrfase_FtsJ_dom"/>
</dbReference>
<dbReference type="PANTHER" id="PTHR10920:SF13">
    <property type="entry name" value="PRE-RRNA 2'-O-RIBOSE RNA METHYLTRANSFERASE FTSJ3"/>
    <property type="match status" value="1"/>
</dbReference>
<dbReference type="Pfam" id="PF07780">
    <property type="entry name" value="Spb1_C"/>
    <property type="match status" value="1"/>
</dbReference>
<dbReference type="Gene3D" id="3.40.50.150">
    <property type="entry name" value="Vaccinia Virus protein VP39"/>
    <property type="match status" value="1"/>
</dbReference>
<evidence type="ECO:0000256" key="2">
    <source>
        <dbReference type="ARBA" id="ARBA00022603"/>
    </source>
</evidence>
<feature type="region of interest" description="Disordered" evidence="5">
    <location>
        <begin position="241"/>
        <end position="332"/>
    </location>
</feature>
<name>A0ABQ9YKK5_9EUKA</name>
<feature type="compositionally biased region" description="Basic and acidic residues" evidence="5">
    <location>
        <begin position="834"/>
        <end position="854"/>
    </location>
</feature>
<evidence type="ECO:0000259" key="7">
    <source>
        <dbReference type="Pfam" id="PF07780"/>
    </source>
</evidence>
<reference evidence="9 10" key="1">
    <citation type="journal article" date="2022" name="bioRxiv">
        <title>Genomics of Preaxostyla Flagellates Illuminates Evolutionary Transitions and the Path Towards Mitochondrial Loss.</title>
        <authorList>
            <person name="Novak L.V.F."/>
            <person name="Treitli S.C."/>
            <person name="Pyrih J."/>
            <person name="Halakuc P."/>
            <person name="Pipaliya S.V."/>
            <person name="Vacek V."/>
            <person name="Brzon O."/>
            <person name="Soukal P."/>
            <person name="Eme L."/>
            <person name="Dacks J.B."/>
            <person name="Karnkowska A."/>
            <person name="Elias M."/>
            <person name="Hampl V."/>
        </authorList>
    </citation>
    <scope>NUCLEOTIDE SEQUENCE [LARGE SCALE GENOMIC DNA]</scope>
    <source>
        <strain evidence="9">NAU3</strain>
        <tissue evidence="9">Gut</tissue>
    </source>
</reference>
<feature type="region of interest" description="Disordered" evidence="5">
    <location>
        <begin position="572"/>
        <end position="673"/>
    </location>
</feature>
<comment type="caution">
    <text evidence="9">The sequence shown here is derived from an EMBL/GenBank/DDBJ whole genome shotgun (WGS) entry which is preliminary data.</text>
</comment>
<keyword evidence="1" id="KW-0698">rRNA processing</keyword>